<evidence type="ECO:0000313" key="3">
    <source>
        <dbReference type="Proteomes" id="UP000028868"/>
    </source>
</evidence>
<protein>
    <submittedName>
        <fullName evidence="2">Uncharacterized protein</fullName>
    </submittedName>
</protein>
<dbReference type="RefSeq" id="WP_035506768.1">
    <property type="nucleotide sequence ID" value="NZ_CCDH010000001.1"/>
</dbReference>
<reference evidence="3" key="1">
    <citation type="submission" date="2014-03" db="EMBL/GenBank/DDBJ databases">
        <authorList>
            <person name="Urmite Genomes U."/>
        </authorList>
    </citation>
    <scope>NUCLEOTIDE SEQUENCE [LARGE SCALE GENOMIC DNA]</scope>
    <source>
        <strain evidence="3">HD-03</strain>
    </source>
</reference>
<feature type="compositionally biased region" description="Basic and acidic residues" evidence="1">
    <location>
        <begin position="30"/>
        <end position="40"/>
    </location>
</feature>
<reference evidence="2 3" key="2">
    <citation type="submission" date="2014-05" db="EMBL/GenBank/DDBJ databases">
        <title>Draft genome sequence of Halobacillus karajensis HK-03.</title>
        <authorList>
            <person name="Khelaifia S."/>
            <person name="Croce O."/>
            <person name="Lagier J.C."/>
            <person name="Raoult D."/>
        </authorList>
    </citation>
    <scope>NUCLEOTIDE SEQUENCE [LARGE SCALE GENOMIC DNA]</scope>
    <source>
        <strain evidence="2 3">HD-03</strain>
    </source>
</reference>
<sequence>MASLTMGIGWKRKGHHTELREVSLADDFEQDHARSRERMGGETSPDYKFGEDLQTPREANSFPCRPHTYLVNGTRFKI</sequence>
<evidence type="ECO:0000256" key="1">
    <source>
        <dbReference type="SAM" id="MobiDB-lite"/>
    </source>
</evidence>
<organism evidence="2 3">
    <name type="scientific">Halobacillus karajensis</name>
    <dbReference type="NCBI Taxonomy" id="195088"/>
    <lineage>
        <taxon>Bacteria</taxon>
        <taxon>Bacillati</taxon>
        <taxon>Bacillota</taxon>
        <taxon>Bacilli</taxon>
        <taxon>Bacillales</taxon>
        <taxon>Bacillaceae</taxon>
        <taxon>Halobacillus</taxon>
    </lineage>
</organism>
<dbReference type="AlphaFoldDB" id="A0A024P591"/>
<proteinExistence type="predicted"/>
<gene>
    <name evidence="2" type="ORF">BN983_01371</name>
</gene>
<keyword evidence="3" id="KW-1185">Reference proteome</keyword>
<name>A0A024P591_9BACI</name>
<feature type="region of interest" description="Disordered" evidence="1">
    <location>
        <begin position="21"/>
        <end position="65"/>
    </location>
</feature>
<evidence type="ECO:0000313" key="2">
    <source>
        <dbReference type="EMBL" id="CDQ23152.1"/>
    </source>
</evidence>
<accession>A0A024P591</accession>
<comment type="caution">
    <text evidence="2">The sequence shown here is derived from an EMBL/GenBank/DDBJ whole genome shotgun (WGS) entry which is preliminary data.</text>
</comment>
<dbReference type="EMBL" id="CCDI010000001">
    <property type="protein sequence ID" value="CDQ23152.1"/>
    <property type="molecule type" value="Genomic_DNA"/>
</dbReference>
<dbReference type="Proteomes" id="UP000028868">
    <property type="component" value="Unassembled WGS sequence"/>
</dbReference>